<evidence type="ECO:0000313" key="2">
    <source>
        <dbReference type="Ensembl" id="ENSMUSP00000151969.2"/>
    </source>
</evidence>
<dbReference type="Bgee" id="ENSMUSG00000074657">
    <property type="expression patterns" value="Expressed in globus pallidus and 168 other cell types or tissues"/>
</dbReference>
<dbReference type="VEuPathDB" id="HostDB:ENSMUSG00000074657"/>
<reference evidence="2 3" key="1">
    <citation type="journal article" date="2009" name="PLoS Biol.">
        <title>Lineage-specific biology revealed by a finished genome assembly of the mouse.</title>
        <authorList>
            <consortium name="Mouse Genome Sequencing Consortium"/>
            <person name="Church D.M."/>
            <person name="Goodstadt L."/>
            <person name="Hillier L.W."/>
            <person name="Zody M.C."/>
            <person name="Goldstein S."/>
            <person name="She X."/>
            <person name="Bult C.J."/>
            <person name="Agarwala R."/>
            <person name="Cherry J.L."/>
            <person name="DiCuccio M."/>
            <person name="Hlavina W."/>
            <person name="Kapustin Y."/>
            <person name="Meric P."/>
            <person name="Maglott D."/>
            <person name="Birtle Z."/>
            <person name="Marques A.C."/>
            <person name="Graves T."/>
            <person name="Zhou S."/>
            <person name="Teague B."/>
            <person name="Potamousis K."/>
            <person name="Churas C."/>
            <person name="Place M."/>
            <person name="Herschleb J."/>
            <person name="Runnheim R."/>
            <person name="Forrest D."/>
            <person name="Amos-Landgraf J."/>
            <person name="Schwartz D.C."/>
            <person name="Cheng Z."/>
            <person name="Lindblad-Toh K."/>
            <person name="Eichler E.E."/>
            <person name="Ponting C.P."/>
        </authorList>
    </citation>
    <scope>NUCLEOTIDE SEQUENCE [LARGE SCALE GENOMIC DNA]</scope>
    <source>
        <strain evidence="2 3">C57BL/6J</strain>
    </source>
</reference>
<reference evidence="2 3" key="2">
    <citation type="journal article" date="2011" name="PLoS Biol.">
        <title>Modernizing reference genome assemblies.</title>
        <authorList>
            <person name="Church D.M."/>
            <person name="Schneider V.A."/>
            <person name="Graves T."/>
            <person name="Auger K."/>
            <person name="Cunningham F."/>
            <person name="Bouk N."/>
            <person name="Chen H.C."/>
            <person name="Agarwala R."/>
            <person name="McLaren W.M."/>
            <person name="Ritchie G.R."/>
            <person name="Albracht D."/>
            <person name="Kremitzki M."/>
            <person name="Rock S."/>
            <person name="Kotkiewicz H."/>
            <person name="Kremitzki C."/>
            <person name="Wollam A."/>
            <person name="Trani L."/>
            <person name="Fulton L."/>
            <person name="Fulton R."/>
            <person name="Matthews L."/>
            <person name="Whitehead S."/>
            <person name="Chow W."/>
            <person name="Torrance J."/>
            <person name="Dunn M."/>
            <person name="Harden G."/>
            <person name="Threadgold G."/>
            <person name="Wood J."/>
            <person name="Collins J."/>
            <person name="Heath P."/>
            <person name="Griffiths G."/>
            <person name="Pelan S."/>
            <person name="Grafham D."/>
            <person name="Eichler E.E."/>
            <person name="Weinstock G."/>
            <person name="Mardis E.R."/>
            <person name="Wilson R.K."/>
            <person name="Howe K."/>
            <person name="Flicek P."/>
            <person name="Hubbard T."/>
        </authorList>
    </citation>
    <scope>NUCLEOTIDE SEQUENCE [LARGE SCALE GENOMIC DNA]</scope>
    <source>
        <strain evidence="2 3">C57BL/6J</strain>
    </source>
</reference>
<evidence type="ECO:0000313" key="3">
    <source>
        <dbReference type="Proteomes" id="UP000000589"/>
    </source>
</evidence>
<proteinExistence type="predicted"/>
<name>A0A1W2P859_MOUSE</name>
<dbReference type="Ensembl" id="ENSMUST00000218298.2">
    <property type="protein sequence ID" value="ENSMUSP00000151969.2"/>
    <property type="gene ID" value="ENSMUSG00000074657.6"/>
</dbReference>
<gene>
    <name evidence="2" type="primary">Kif5a</name>
</gene>
<accession>A0A1W2P859</accession>
<dbReference type="MGI" id="MGI:109564">
    <property type="gene designation" value="Kif5a"/>
</dbReference>
<dbReference type="ExpressionAtlas" id="A0A1W2P859">
    <property type="expression patterns" value="baseline and differential"/>
</dbReference>
<reference evidence="2" key="3">
    <citation type="submission" date="2025-08" db="UniProtKB">
        <authorList>
            <consortium name="Ensembl"/>
        </authorList>
    </citation>
    <scope>IDENTIFICATION</scope>
    <source>
        <strain evidence="2">C57BL/6J</strain>
    </source>
</reference>
<protein>
    <submittedName>
        <fullName evidence="2">Kinesin family member 5A</fullName>
    </submittedName>
</protein>
<keyword evidence="3" id="KW-1185">Reference proteome</keyword>
<organism evidence="2 3">
    <name type="scientific">Mus musculus</name>
    <name type="common">Mouse</name>
    <dbReference type="NCBI Taxonomy" id="10090"/>
    <lineage>
        <taxon>Eukaryota</taxon>
        <taxon>Metazoa</taxon>
        <taxon>Chordata</taxon>
        <taxon>Craniata</taxon>
        <taxon>Vertebrata</taxon>
        <taxon>Euteleostomi</taxon>
        <taxon>Mammalia</taxon>
        <taxon>Eutheria</taxon>
        <taxon>Euarchontoglires</taxon>
        <taxon>Glires</taxon>
        <taxon>Rodentia</taxon>
        <taxon>Myomorpha</taxon>
        <taxon>Muroidea</taxon>
        <taxon>Muridae</taxon>
        <taxon>Murinae</taxon>
        <taxon>Mus</taxon>
        <taxon>Mus</taxon>
    </lineage>
</organism>
<sequence length="42" mass="4645">MQHQGALPISAPEPGRDSAGGQVHPHFPRGRQRHYWGKAICL</sequence>
<dbReference type="AlphaFoldDB" id="A0A1W2P859"/>
<evidence type="ECO:0000256" key="1">
    <source>
        <dbReference type="SAM" id="MobiDB-lite"/>
    </source>
</evidence>
<feature type="region of interest" description="Disordered" evidence="1">
    <location>
        <begin position="1"/>
        <end position="30"/>
    </location>
</feature>
<reference evidence="2" key="4">
    <citation type="submission" date="2025-09" db="UniProtKB">
        <authorList>
            <consortium name="Ensembl"/>
        </authorList>
    </citation>
    <scope>IDENTIFICATION</scope>
    <source>
        <strain evidence="2">C57BL/6J</strain>
    </source>
</reference>
<dbReference type="GeneTree" id="ENSGT00940000159439"/>
<dbReference type="Proteomes" id="UP000000589">
    <property type="component" value="Chromosome 10"/>
</dbReference>
<dbReference type="Antibodypedia" id="1390">
    <property type="antibodies" value="265 antibodies from 37 providers"/>
</dbReference>